<dbReference type="Proteomes" id="UP000659654">
    <property type="component" value="Unassembled WGS sequence"/>
</dbReference>
<dbReference type="AlphaFoldDB" id="A0A1I7RMY9"/>
<feature type="transmembrane region" description="Helical" evidence="9">
    <location>
        <begin position="141"/>
        <end position="161"/>
    </location>
</feature>
<evidence type="ECO:0000313" key="10">
    <source>
        <dbReference type="EMBL" id="CAD5232634.1"/>
    </source>
</evidence>
<evidence type="ECO:0000256" key="5">
    <source>
        <dbReference type="ARBA" id="ARBA00022475"/>
    </source>
</evidence>
<feature type="transmembrane region" description="Helical" evidence="9">
    <location>
        <begin position="38"/>
        <end position="59"/>
    </location>
</feature>
<feature type="transmembrane region" description="Helical" evidence="9">
    <location>
        <begin position="285"/>
        <end position="305"/>
    </location>
</feature>
<dbReference type="Proteomes" id="UP000582659">
    <property type="component" value="Unassembled WGS sequence"/>
</dbReference>
<keyword evidence="8 9" id="KW-0472">Membrane</keyword>
<dbReference type="EMBL" id="CAJFCV020000005">
    <property type="protein sequence ID" value="CAG9125338.1"/>
    <property type="molecule type" value="Genomic_DNA"/>
</dbReference>
<reference evidence="14" key="1">
    <citation type="submission" date="2016-11" db="UniProtKB">
        <authorList>
            <consortium name="WormBaseParasite"/>
        </authorList>
    </citation>
    <scope>IDENTIFICATION</scope>
</reference>
<sequence length="453" mass="51113">MPRLLDTVFDVKNSLKCKFDHSKEMVEERASKKKINRLTQLCVALFGSVPYVGLNAFLVEQSVHTQVLVEGWSLGAIGSVILQLAAICVVSAALIEFFFLKIKLPRGPIILIVFTLVATSTLILGFCSEYTVVIFGKERSIVVYLTMFIICLPCSMSDVFIIPYMKNLPQMYFLTFFVGIGISALFPMAIALAQGASTYECVASKNDPNDLRPNFDLRFGVTIFYSCICAFQVLGTIAFGLLHYKQDLLNRLWFGDSYLLKETSSTDEMLEKDANLKNICDNRDYIFLGLLGVLTVQVYVFLPSLRSYATLPYSREAYYWALVISCICDPTGGLLAYFFPTKRIRHFMICITIVTIIWLYIIIQSFNSPYPWFVGTLFGSLLAVVLQTAMRIIQFYAVSLLFEAVMEQGKTEPERERRLLYCGFASQFANLCGTAVIYILVNALELFQDLPPC</sequence>
<dbReference type="WBParaSite" id="BXY_0207500.1">
    <property type="protein sequence ID" value="BXY_0207500.1"/>
    <property type="gene ID" value="BXY_0207500"/>
</dbReference>
<organism evidence="12 14">
    <name type="scientific">Bursaphelenchus xylophilus</name>
    <name type="common">Pinewood nematode worm</name>
    <name type="synonym">Aphelenchoides xylophilus</name>
    <dbReference type="NCBI Taxonomy" id="6326"/>
    <lineage>
        <taxon>Eukaryota</taxon>
        <taxon>Metazoa</taxon>
        <taxon>Ecdysozoa</taxon>
        <taxon>Nematoda</taxon>
        <taxon>Chromadorea</taxon>
        <taxon>Rhabditida</taxon>
        <taxon>Tylenchina</taxon>
        <taxon>Tylenchomorpha</taxon>
        <taxon>Aphelenchoidea</taxon>
        <taxon>Aphelenchoididae</taxon>
        <taxon>Bursaphelenchus</taxon>
    </lineage>
</organism>
<name>A0A1I7RMY9_BURXY</name>
<evidence type="ECO:0000256" key="1">
    <source>
        <dbReference type="ARBA" id="ARBA00000215"/>
    </source>
</evidence>
<dbReference type="eggNOG" id="KOG4255">
    <property type="taxonomic scope" value="Eukaryota"/>
</dbReference>
<comment type="similarity">
    <text evidence="3 9">Belongs to the riboflavin transporter family.</text>
</comment>
<evidence type="ECO:0000256" key="7">
    <source>
        <dbReference type="ARBA" id="ARBA00022989"/>
    </source>
</evidence>
<proteinExistence type="inferred from homology"/>
<feature type="transmembrane region" description="Helical" evidence="9">
    <location>
        <begin position="71"/>
        <end position="99"/>
    </location>
</feature>
<evidence type="ECO:0000313" key="13">
    <source>
        <dbReference type="Proteomes" id="UP000659654"/>
    </source>
</evidence>
<dbReference type="GO" id="GO:0032217">
    <property type="term" value="F:riboflavin transmembrane transporter activity"/>
    <property type="evidence" value="ECO:0007669"/>
    <property type="project" value="UniProtKB-UniRule"/>
</dbReference>
<keyword evidence="7 9" id="KW-1133">Transmembrane helix</keyword>
<dbReference type="EMBL" id="CAJFDI010000005">
    <property type="protein sequence ID" value="CAD5232634.1"/>
    <property type="molecule type" value="Genomic_DNA"/>
</dbReference>
<dbReference type="PANTHER" id="PTHR12929">
    <property type="entry name" value="SOLUTE CARRIER FAMILY 52"/>
    <property type="match status" value="1"/>
</dbReference>
<feature type="transmembrane region" description="Helical" evidence="9">
    <location>
        <begin position="346"/>
        <end position="366"/>
    </location>
</feature>
<comment type="catalytic activity">
    <reaction evidence="1 9">
        <text>riboflavin(in) = riboflavin(out)</text>
        <dbReference type="Rhea" id="RHEA:35015"/>
        <dbReference type="ChEBI" id="CHEBI:57986"/>
    </reaction>
</comment>
<keyword evidence="5 9" id="KW-1003">Cell membrane</keyword>
<comment type="function">
    <text evidence="9">Plasma membrane transporter mediating the uptake by cells of the water soluble vitamin B2/riboflavin that plays a key role in biochemical oxidation-reduction reactions of the carbohydrate, lipid, and amino acid metabolism.</text>
</comment>
<evidence type="ECO:0000256" key="4">
    <source>
        <dbReference type="ARBA" id="ARBA00022448"/>
    </source>
</evidence>
<evidence type="ECO:0000256" key="9">
    <source>
        <dbReference type="RuleBase" id="RU368035"/>
    </source>
</evidence>
<feature type="transmembrane region" description="Helical" evidence="9">
    <location>
        <begin position="217"/>
        <end position="242"/>
    </location>
</feature>
<evidence type="ECO:0000256" key="8">
    <source>
        <dbReference type="ARBA" id="ARBA00023136"/>
    </source>
</evidence>
<feature type="transmembrane region" description="Helical" evidence="9">
    <location>
        <begin position="419"/>
        <end position="441"/>
    </location>
</feature>
<feature type="transmembrane region" description="Helical" evidence="9">
    <location>
        <begin position="317"/>
        <end position="339"/>
    </location>
</feature>
<evidence type="ECO:0000256" key="3">
    <source>
        <dbReference type="ARBA" id="ARBA00006366"/>
    </source>
</evidence>
<feature type="transmembrane region" description="Helical" evidence="9">
    <location>
        <begin position="372"/>
        <end position="398"/>
    </location>
</feature>
<keyword evidence="6 9" id="KW-0812">Transmembrane</keyword>
<comment type="subcellular location">
    <subcellularLocation>
        <location evidence="2 9">Cell membrane</location>
        <topology evidence="2 9">Multi-pass membrane protein</topology>
    </subcellularLocation>
</comment>
<evidence type="ECO:0000256" key="6">
    <source>
        <dbReference type="ARBA" id="ARBA00022692"/>
    </source>
</evidence>
<dbReference type="PANTHER" id="PTHR12929:SF10">
    <property type="entry name" value="RIBOFLAVIN TRANSPORTER"/>
    <property type="match status" value="1"/>
</dbReference>
<dbReference type="OrthoDB" id="9995836at2759"/>
<reference evidence="11" key="2">
    <citation type="submission" date="2020-08" db="EMBL/GenBank/DDBJ databases">
        <authorList>
            <person name="Kikuchi T."/>
        </authorList>
    </citation>
    <scope>NUCLEOTIDE SEQUENCE</scope>
    <source>
        <strain evidence="10">Ka4C1</strain>
    </source>
</reference>
<dbReference type="Pfam" id="PF06237">
    <property type="entry name" value="SLC52_ribofla_tr"/>
    <property type="match status" value="1"/>
</dbReference>
<dbReference type="Proteomes" id="UP000095284">
    <property type="component" value="Unplaced"/>
</dbReference>
<evidence type="ECO:0000256" key="2">
    <source>
        <dbReference type="ARBA" id="ARBA00004651"/>
    </source>
</evidence>
<dbReference type="GO" id="GO:0005886">
    <property type="term" value="C:plasma membrane"/>
    <property type="evidence" value="ECO:0007669"/>
    <property type="project" value="UniProtKB-SubCell"/>
</dbReference>
<keyword evidence="4 9" id="KW-0813">Transport</keyword>
<protein>
    <recommendedName>
        <fullName evidence="9">Riboflavin transporter</fullName>
    </recommendedName>
</protein>
<evidence type="ECO:0000313" key="12">
    <source>
        <dbReference type="Proteomes" id="UP000095284"/>
    </source>
</evidence>
<evidence type="ECO:0000313" key="11">
    <source>
        <dbReference type="EMBL" id="CAG9125338.1"/>
    </source>
</evidence>
<accession>A0A1I7RMY9</accession>
<feature type="transmembrane region" description="Helical" evidence="9">
    <location>
        <begin position="111"/>
        <end position="135"/>
    </location>
</feature>
<keyword evidence="13" id="KW-1185">Reference proteome</keyword>
<feature type="transmembrane region" description="Helical" evidence="9">
    <location>
        <begin position="173"/>
        <end position="197"/>
    </location>
</feature>
<gene>
    <name evidence="10" type="ORF">BXYJ_LOCUS12725</name>
</gene>
<evidence type="ECO:0000313" key="14">
    <source>
        <dbReference type="WBParaSite" id="BXY_0207500.1"/>
    </source>
</evidence>
<dbReference type="InterPro" id="IPR009357">
    <property type="entry name" value="Riboflavin_transptr"/>
</dbReference>